<evidence type="ECO:0000313" key="2">
    <source>
        <dbReference type="EMBL" id="MDF1612531.1"/>
    </source>
</evidence>
<dbReference type="EMBL" id="JARGDL010000014">
    <property type="protein sequence ID" value="MDF1612531.1"/>
    <property type="molecule type" value="Genomic_DNA"/>
</dbReference>
<dbReference type="NCBIfam" id="TIGR04183">
    <property type="entry name" value="Por_Secre_tail"/>
    <property type="match status" value="1"/>
</dbReference>
<evidence type="ECO:0000259" key="1">
    <source>
        <dbReference type="Pfam" id="PF18962"/>
    </source>
</evidence>
<keyword evidence="3" id="KW-1185">Reference proteome</keyword>
<name>A0AAE3NYS1_9BACT</name>
<evidence type="ECO:0000313" key="3">
    <source>
        <dbReference type="Proteomes" id="UP001221302"/>
    </source>
</evidence>
<dbReference type="AlphaFoldDB" id="A0AAE3NYS1"/>
<protein>
    <submittedName>
        <fullName evidence="2">T9SS type A sorting domain-containing protein</fullName>
    </submittedName>
</protein>
<feature type="domain" description="Secretion system C-terminal sorting" evidence="1">
    <location>
        <begin position="606"/>
        <end position="673"/>
    </location>
</feature>
<proteinExistence type="predicted"/>
<dbReference type="RefSeq" id="WP_321536302.1">
    <property type="nucleotide sequence ID" value="NZ_JARGDL010000014.1"/>
</dbReference>
<dbReference type="Proteomes" id="UP001221302">
    <property type="component" value="Unassembled WGS sequence"/>
</dbReference>
<dbReference type="Gene3D" id="2.60.40.4070">
    <property type="match status" value="1"/>
</dbReference>
<accession>A0AAE3NYS1</accession>
<reference evidence="2" key="1">
    <citation type="submission" date="2023-03" db="EMBL/GenBank/DDBJ databases">
        <title>Stygiobacter electus gen. nov., sp. nov., facultatively anaerobic thermotolerant bacterium of the class Ignavibacteria from a well of Yessentuki mineral water deposit.</title>
        <authorList>
            <person name="Podosokorskaya O.A."/>
            <person name="Elcheninov A.G."/>
            <person name="Petrova N.F."/>
            <person name="Zavarzina D.G."/>
            <person name="Kublanov I.V."/>
            <person name="Merkel A.Y."/>
        </authorList>
    </citation>
    <scope>NUCLEOTIDE SEQUENCE</scope>
    <source>
        <strain evidence="2">09-Me</strain>
    </source>
</reference>
<sequence>MNPFYKSLILILIIVKILTMNSNAQTALYSFFENGQWKVISSTSLITQTNISNQIIDENNKAGKFSLVKSSSRFKLLFQRDSADAFNPGLYAYTTKGGWNAMDIGNGKKAIVMSVLDTAIGRVTTYYYSPTSFQPLATIVDMGYHRVVVGTQTANMQMTGSADLEHIVFYGSAVGGSGPPLGTTQTRVLEKFSGQNLFTGTVSTSVRAFYYPIGFLEESKTNFDLTGNGLFEILGTETYGGPIGGGGNRVYVYDNFALVDTIDDKRTSVFGAAFTTCNDANSDGRPEVVITVSNIPNLYKWNATNKKFELLRSLGYSRTLWAKPENVDGEPTKELIIGGGHVIDTLVIYDASLNTKYRLSGKNFIGTSFFVDNVNNTSNKEIIITGPLFGTIVYDLGIGTTPIWSDPKFFALAVGDFRKIGHSDILGTYKSQDIKTLYTNLRLVDGSSGFKPVWTRNDSLNFFDYRSFTGAHAPSNFVSLDLFSALSLSFTTGIARYAPADCNGDAINDFVVQGIDKKNSRSIFLVINANGEIIDTLPNVRFPAYALAHDFNGNGKAELLVSQYIPSISFTPQLEKKTVYVFEYDGVTELEHVNETPSQFILGQNYPNPFNPKTNFDFNISELGLVTFKIYNVIGQEVATLVNEELKPGTYKVSWNASGFSSGIYFYTLTFRGANSNFISTKKMVYLR</sequence>
<dbReference type="Pfam" id="PF18962">
    <property type="entry name" value="Por_Secre_tail"/>
    <property type="match status" value="1"/>
</dbReference>
<organism evidence="2 3">
    <name type="scientific">Stygiobacter electus</name>
    <dbReference type="NCBI Taxonomy" id="3032292"/>
    <lineage>
        <taxon>Bacteria</taxon>
        <taxon>Pseudomonadati</taxon>
        <taxon>Ignavibacteriota</taxon>
        <taxon>Ignavibacteria</taxon>
        <taxon>Ignavibacteriales</taxon>
        <taxon>Melioribacteraceae</taxon>
        <taxon>Stygiobacter</taxon>
    </lineage>
</organism>
<dbReference type="SUPFAM" id="SSF69318">
    <property type="entry name" value="Integrin alpha N-terminal domain"/>
    <property type="match status" value="1"/>
</dbReference>
<dbReference type="InterPro" id="IPR028994">
    <property type="entry name" value="Integrin_alpha_N"/>
</dbReference>
<gene>
    <name evidence="2" type="ORF">P0M35_10245</name>
</gene>
<dbReference type="InterPro" id="IPR026444">
    <property type="entry name" value="Secre_tail"/>
</dbReference>
<comment type="caution">
    <text evidence="2">The sequence shown here is derived from an EMBL/GenBank/DDBJ whole genome shotgun (WGS) entry which is preliminary data.</text>
</comment>